<feature type="non-terminal residue" evidence="1">
    <location>
        <position position="1"/>
    </location>
</feature>
<name>A0ACA9KTQ8_9GLOM</name>
<evidence type="ECO:0000313" key="1">
    <source>
        <dbReference type="EMBL" id="CAG8489684.1"/>
    </source>
</evidence>
<sequence>IPMSTNNDNNKQEEIKVVDLLNSRDWSSTCLGPQDSWEPSFKNIMDLCFNSKFSTKIYCGPDLIYIYNQAHVQYMSKSQHPSAFGRPFGESYPEHFDLTKAAYEKIKSTGKGIFEKDRRFIQYNDNYKEEVYVSFAKSPIFKEDGTFWAMLNVSDITTHKVLAKRRIKALSDLANRINDADSLESACHIVMTSIRENDQDIPFALIYLIDNNKLSSGSQPRAARLISTTFNHKDEDLCDEDWIISDNLLETPKTINLMENPNENYDVYIEGWVR</sequence>
<keyword evidence="2" id="KW-1185">Reference proteome</keyword>
<gene>
    <name evidence="1" type="ORF">DHETER_LOCUS2500</name>
</gene>
<evidence type="ECO:0000313" key="2">
    <source>
        <dbReference type="Proteomes" id="UP000789702"/>
    </source>
</evidence>
<proteinExistence type="predicted"/>
<accession>A0ACA9KTQ8</accession>
<dbReference type="Proteomes" id="UP000789702">
    <property type="component" value="Unassembled WGS sequence"/>
</dbReference>
<dbReference type="EMBL" id="CAJVPU010001839">
    <property type="protein sequence ID" value="CAG8489684.1"/>
    <property type="molecule type" value="Genomic_DNA"/>
</dbReference>
<reference evidence="1" key="1">
    <citation type="submission" date="2021-06" db="EMBL/GenBank/DDBJ databases">
        <authorList>
            <person name="Kallberg Y."/>
            <person name="Tangrot J."/>
            <person name="Rosling A."/>
        </authorList>
    </citation>
    <scope>NUCLEOTIDE SEQUENCE</scope>
    <source>
        <strain evidence="1">IL203A</strain>
    </source>
</reference>
<protein>
    <submittedName>
        <fullName evidence="1">1580_t:CDS:1</fullName>
    </submittedName>
</protein>
<organism evidence="1 2">
    <name type="scientific">Dentiscutata heterogama</name>
    <dbReference type="NCBI Taxonomy" id="1316150"/>
    <lineage>
        <taxon>Eukaryota</taxon>
        <taxon>Fungi</taxon>
        <taxon>Fungi incertae sedis</taxon>
        <taxon>Mucoromycota</taxon>
        <taxon>Glomeromycotina</taxon>
        <taxon>Glomeromycetes</taxon>
        <taxon>Diversisporales</taxon>
        <taxon>Gigasporaceae</taxon>
        <taxon>Dentiscutata</taxon>
    </lineage>
</organism>
<comment type="caution">
    <text evidence="1">The sequence shown here is derived from an EMBL/GenBank/DDBJ whole genome shotgun (WGS) entry which is preliminary data.</text>
</comment>